<comment type="caution">
    <text evidence="1">The sequence shown here is derived from an EMBL/GenBank/DDBJ whole genome shotgun (WGS) entry which is preliminary data.</text>
</comment>
<dbReference type="RefSeq" id="WP_054279005.1">
    <property type="nucleotide sequence ID" value="NZ_LHQM01000029.1"/>
</dbReference>
<gene>
    <name evidence="1" type="ORF">AKK44_06465</name>
</gene>
<proteinExistence type="predicted"/>
<sequence>MATLVDYVTHNQETSFTKLALNELDIAVINEIGYLPFDGLIGQASYRLSDMTLANLIRGNQDAFGKPVYNFLITKERLALFLAVSQSKRFADLSLSNYVNDINVEFEKQFAAMVFTIDTINHVQIVFRGTDDSLIGWKEDFKLTYMREVPAHRSAIAYLKTFQKEHPNCDVTISGHSKGGNLALYASSFLSPYGQSFIKRLYLFDAPGLPQSQLNHPGYRAIREKLTVIQPHESVVGVMLYYDVPVTIVRSLSYGLLQHKICNWLVDLGGTFETVAERSALSQHLEVAFRDWTRDLSKSELKLIGDAFFDTLIASGITSLNAFTFDEKAMGTIFRAIYSLHSIDHRKKALMITSMRKLIGTYTGYRKRQVSEKMLSAVSHVLKSPKSFKKP</sequence>
<keyword evidence="2" id="KW-1185">Reference proteome</keyword>
<reference evidence="1 2" key="1">
    <citation type="submission" date="2015-08" db="EMBL/GenBank/DDBJ databases">
        <title>Genome sequence of Streptococcus phocae subsp. phocae ATCC 51973T isolated from liver specimen obtained from seal.</title>
        <authorList>
            <person name="Avendano-Herrera R."/>
        </authorList>
    </citation>
    <scope>NUCLEOTIDE SEQUENCE [LARGE SCALE GENOMIC DNA]</scope>
    <source>
        <strain evidence="1 2">ATCC 51973</strain>
    </source>
</reference>
<accession>A0A0P6S1Z4</accession>
<dbReference type="InterPro" id="IPR024499">
    <property type="entry name" value="Mbeg1-like"/>
</dbReference>
<organism evidence="1 2">
    <name type="scientific">Streptococcus phocae</name>
    <dbReference type="NCBI Taxonomy" id="119224"/>
    <lineage>
        <taxon>Bacteria</taxon>
        <taxon>Bacillati</taxon>
        <taxon>Bacillota</taxon>
        <taxon>Bacilli</taxon>
        <taxon>Lactobacillales</taxon>
        <taxon>Streptococcaceae</taxon>
        <taxon>Streptococcus</taxon>
    </lineage>
</organism>
<evidence type="ECO:0000313" key="2">
    <source>
        <dbReference type="Proteomes" id="UP000049578"/>
    </source>
</evidence>
<dbReference type="InterPro" id="IPR029058">
    <property type="entry name" value="AB_hydrolase_fold"/>
</dbReference>
<protein>
    <submittedName>
        <fullName evidence="1">Lipase</fullName>
    </submittedName>
</protein>
<dbReference type="Gene3D" id="3.40.50.1820">
    <property type="entry name" value="alpha/beta hydrolase"/>
    <property type="match status" value="1"/>
</dbReference>
<dbReference type="PATRIC" id="fig|119224.3.peg.1028"/>
<dbReference type="EMBL" id="LHQM01000029">
    <property type="protein sequence ID" value="KPJ22092.1"/>
    <property type="molecule type" value="Genomic_DNA"/>
</dbReference>
<dbReference type="STRING" id="119224.AKK44_06465"/>
<dbReference type="Pfam" id="PF11187">
    <property type="entry name" value="Mbeg1-like"/>
    <property type="match status" value="1"/>
</dbReference>
<name>A0A0P6S1Z4_9STRE</name>
<dbReference type="Proteomes" id="UP000049578">
    <property type="component" value="Unassembled WGS sequence"/>
</dbReference>
<dbReference type="SUPFAM" id="SSF53474">
    <property type="entry name" value="alpha/beta-Hydrolases"/>
    <property type="match status" value="1"/>
</dbReference>
<evidence type="ECO:0000313" key="1">
    <source>
        <dbReference type="EMBL" id="KPJ22092.1"/>
    </source>
</evidence>
<dbReference type="AlphaFoldDB" id="A0A0P6S1Z4"/>